<keyword evidence="6" id="KW-1164">Virus endocytosis by host</keyword>
<organismHost>
    <name type="scientific">Sus scrofa</name>
    <name type="common">Pig</name>
    <dbReference type="NCBI Taxonomy" id="9823"/>
</organismHost>
<feature type="domain" description="Astrovirus capsid protein inner core" evidence="11">
    <location>
        <begin position="18"/>
        <end position="250"/>
    </location>
</feature>
<name>A0A7H0ZVK0_PASV1</name>
<evidence type="ECO:0000256" key="9">
    <source>
        <dbReference type="ARBA" id="ARBA00045703"/>
    </source>
</evidence>
<dbReference type="EMBL" id="MT642666">
    <property type="protein sequence ID" value="QNR87358.1"/>
    <property type="molecule type" value="Genomic_RNA"/>
</dbReference>
<proteinExistence type="predicted"/>
<keyword evidence="7" id="KW-1142">T=3 icosahedral capsid protein</keyword>
<comment type="function">
    <text evidence="9">The capsid polyprotein VP90 self-assembles and undergoes a proteolytic cleavage by host caspases to yield the immature VP70 virion.</text>
</comment>
<reference evidence="12" key="1">
    <citation type="journal article" date="2020" name="Virus">
        <title>Increased viral read counts and metagenomic full genome characterization of porcine astrovirus 4 and Posavirus 1 in sows in a swine farm with unexplained neonatal piglet diarrhea.</title>
        <authorList>
            <person name="Van Borm S."/>
            <person name="Vanneste K."/>
            <person name="Fu Q."/>
            <person name="Maes D."/>
            <person name="Schoos A."/>
            <person name="Vallaey E."/>
            <person name="Vandenbussche F."/>
        </authorList>
    </citation>
    <scope>NUCLEOTIDE SEQUENCE</scope>
    <source>
        <strain evidence="12">PoAstV-4/Belgium/2019</strain>
    </source>
</reference>
<accession>A0A7H0ZVK0</accession>
<keyword evidence="5" id="KW-0946">Virion</keyword>
<keyword evidence="3" id="KW-1165">Clathrin-mediated endocytosis of virus by host</keyword>
<evidence type="ECO:0000256" key="7">
    <source>
        <dbReference type="ARBA" id="ARBA00023060"/>
    </source>
</evidence>
<evidence type="ECO:0000256" key="8">
    <source>
        <dbReference type="ARBA" id="ARBA00023296"/>
    </source>
</evidence>
<evidence type="ECO:0000259" key="11">
    <source>
        <dbReference type="Pfam" id="PF03115"/>
    </source>
</evidence>
<evidence type="ECO:0000256" key="5">
    <source>
        <dbReference type="ARBA" id="ARBA00022844"/>
    </source>
</evidence>
<evidence type="ECO:0000313" key="12">
    <source>
        <dbReference type="EMBL" id="QNR87358.1"/>
    </source>
</evidence>
<protein>
    <submittedName>
        <fullName evidence="12">ORF2</fullName>
    </submittedName>
</protein>
<dbReference type="Gene3D" id="2.60.120.20">
    <property type="match status" value="1"/>
</dbReference>
<comment type="subcellular location">
    <subcellularLocation>
        <location evidence="1">Virion</location>
    </subcellularLocation>
</comment>
<evidence type="ECO:0000256" key="2">
    <source>
        <dbReference type="ARBA" id="ARBA00022561"/>
    </source>
</evidence>
<feature type="region of interest" description="Disordered" evidence="10">
    <location>
        <begin position="673"/>
        <end position="716"/>
    </location>
</feature>
<feature type="region of interest" description="Disordered" evidence="10">
    <location>
        <begin position="1"/>
        <end position="71"/>
    </location>
</feature>
<evidence type="ECO:0000256" key="1">
    <source>
        <dbReference type="ARBA" id="ARBA00004328"/>
    </source>
</evidence>
<evidence type="ECO:0000256" key="6">
    <source>
        <dbReference type="ARBA" id="ARBA00022890"/>
    </source>
</evidence>
<dbReference type="InterPro" id="IPR029053">
    <property type="entry name" value="Viral_coat"/>
</dbReference>
<sequence>MANNQKNVQPKVVTTTTTTTSRRRGRRRRRTPRTATSSKTTVRKVAVLGQPRRASRRRSARPGGPFQPSSSTFMQKITATLGTVGANQGDKIELEMSALINPALMRESTGSNAYGPIQMYAANYNLWRTRYMTLKLNPLVGGSAVSGTAVRASLNLSGSPGSPNWSALGARFHKDTTPGRPLVLRIPGKKLLGPKEGWFLCNTKNDPQLCMGGSIEIHTYGKTMSTYKSEAYNGPLFLAELEAVWEFKNYNPEPGMLNLVKKDIREDPQQVKIHSNPGEPIVMSIPSESSTLRAILQADGAADATASEIIWQICDAAIDAASPVFPPPFSWLFKCGWWFIKRIANKNQNANNVQGQPNSGELTFQVFQSISDAQNGVPCISTGATSTTTITNINQLQLTQITPGNAGMQQESLAGLRRTIEPTLDPITIISSSLLGQAPLYGSLHQTEPLNAITMQGLGGWAQKIHTFSIHELNKPVFLQGDNEIDPLALQVNPYPIYKKTSSTYDEIGKVYAAAYAQTGRQPLHWTTCLWRAGTTTTFNIQGTNSLNQFIFVRPKVESNPVGLPNFTHVVQATTAKNTAQTQIRIQEGSWYLSVFASWAGAKKYDIYGVEYWAGTQTVNPNQEYEVDANFESYKVGIILGTAQPLELQLPVQQTSLTTMEILALREFVSGMSNQTPQFPSSSPPSEYDNMPPLEGEEEGEQGATGYTPPDESNQYKVRGYVPAMEDDLLRDTKNWVEFGHRKRPPTPFSPIEEEEEEDEEDSDLDDDDYAEPPAVIKNLLTPEAKDLYGDLRRKGLSHEQATKAAQAAFPHLALEAWDAAYHNAMADGLSPPTARDCAWAAVSDFLS</sequence>
<evidence type="ECO:0000256" key="3">
    <source>
        <dbReference type="ARBA" id="ARBA00022570"/>
    </source>
</evidence>
<dbReference type="GO" id="GO:0039617">
    <property type="term" value="C:T=3 icosahedral viral capsid"/>
    <property type="evidence" value="ECO:0007669"/>
    <property type="project" value="UniProtKB-KW"/>
</dbReference>
<keyword evidence="2" id="KW-0167">Capsid protein</keyword>
<evidence type="ECO:0000256" key="10">
    <source>
        <dbReference type="SAM" id="MobiDB-lite"/>
    </source>
</evidence>
<feature type="compositionally biased region" description="Acidic residues" evidence="10">
    <location>
        <begin position="752"/>
        <end position="771"/>
    </location>
</feature>
<dbReference type="InterPro" id="IPR004337">
    <property type="entry name" value="Astro_capsid_N"/>
</dbReference>
<organism evidence="12">
    <name type="scientific">Porcine astrovirus 1</name>
    <name type="common">PAstV-1</name>
    <dbReference type="NCBI Taxonomy" id="1239567"/>
    <lineage>
        <taxon>Viruses</taxon>
        <taxon>Riboviria</taxon>
        <taxon>Orthornavirae</taxon>
        <taxon>Pisuviricota</taxon>
        <taxon>Stelpaviricetes</taxon>
        <taxon>Stellavirales</taxon>
        <taxon>Astroviridae</taxon>
        <taxon>Mamastrovirus</taxon>
        <taxon>Mamastrovirus suis</taxon>
    </lineage>
</organism>
<evidence type="ECO:0000256" key="4">
    <source>
        <dbReference type="ARBA" id="ARBA00022595"/>
    </source>
</evidence>
<keyword evidence="8" id="KW-1160">Virus entry into host cell</keyword>
<dbReference type="Pfam" id="PF03115">
    <property type="entry name" value="Astro_capsid_N"/>
    <property type="match status" value="1"/>
</dbReference>
<dbReference type="GO" id="GO:0075512">
    <property type="term" value="P:clathrin-dependent endocytosis of virus by host cell"/>
    <property type="evidence" value="ECO:0007669"/>
    <property type="project" value="UniProtKB-KW"/>
</dbReference>
<feature type="region of interest" description="Disordered" evidence="10">
    <location>
        <begin position="740"/>
        <end position="771"/>
    </location>
</feature>
<feature type="compositionally biased region" description="Basic residues" evidence="10">
    <location>
        <begin position="21"/>
        <end position="32"/>
    </location>
</feature>
<keyword evidence="4" id="KW-1162">Viral penetration into host cytoplasm</keyword>